<accession>A0A1H3YTM6</accession>
<reference evidence="1 2" key="1">
    <citation type="submission" date="2016-10" db="EMBL/GenBank/DDBJ databases">
        <authorList>
            <person name="de Groot N.N."/>
        </authorList>
    </citation>
    <scope>NUCLEOTIDE SEQUENCE [LARGE SCALE GENOMIC DNA]</scope>
    <source>
        <strain evidence="1 2">DSM 7343</strain>
    </source>
</reference>
<organism evidence="1 2">
    <name type="scientific">Desulfuromusa kysingii</name>
    <dbReference type="NCBI Taxonomy" id="37625"/>
    <lineage>
        <taxon>Bacteria</taxon>
        <taxon>Pseudomonadati</taxon>
        <taxon>Thermodesulfobacteriota</taxon>
        <taxon>Desulfuromonadia</taxon>
        <taxon>Desulfuromonadales</taxon>
        <taxon>Geopsychrobacteraceae</taxon>
        <taxon>Desulfuromusa</taxon>
    </lineage>
</organism>
<dbReference type="AlphaFoldDB" id="A0A1H3YTM6"/>
<dbReference type="STRING" id="37625.SAMN05660420_01381"/>
<dbReference type="Proteomes" id="UP000199409">
    <property type="component" value="Unassembled WGS sequence"/>
</dbReference>
<evidence type="ECO:0008006" key="3">
    <source>
        <dbReference type="Google" id="ProtNLM"/>
    </source>
</evidence>
<gene>
    <name evidence="1" type="ORF">SAMN05660420_01381</name>
</gene>
<dbReference type="EMBL" id="FNQN01000003">
    <property type="protein sequence ID" value="SEA14760.1"/>
    <property type="molecule type" value="Genomic_DNA"/>
</dbReference>
<proteinExistence type="predicted"/>
<sequence length="263" mass="29949">MKNAMAQTDRNTLKKLQKGLTAGSEELFQLVLDPDCDFLHTLLKNPQLNEEHLLVLLKRRDLTTELVSALYKRNKQTLSHRTLLALVKNPSASGSLVRNLLPQLRLFELVDLCHLPGVTPDQKLAAERAIIQRLPTTPLGSKITLARRGTANVVGELMKEGQPQLFEACLGSPRLREASIYQFLRGPAANAETISMVARHNRWKQRPNLRLAILKNFKTPDIWFTLWLPKMQTHMIKQLSASYRSNPKQRRLLDAELRKRTGL</sequence>
<evidence type="ECO:0000313" key="2">
    <source>
        <dbReference type="Proteomes" id="UP000199409"/>
    </source>
</evidence>
<name>A0A1H3YTM6_9BACT</name>
<evidence type="ECO:0000313" key="1">
    <source>
        <dbReference type="EMBL" id="SEA14760.1"/>
    </source>
</evidence>
<dbReference type="OrthoDB" id="5387108at2"/>
<protein>
    <recommendedName>
        <fullName evidence="3">Leucine rich repeat variant</fullName>
    </recommendedName>
</protein>
<keyword evidence="2" id="KW-1185">Reference proteome</keyword>